<comment type="subcellular location">
    <subcellularLocation>
        <location evidence="1">Membrane</location>
        <topology evidence="1">Multi-pass membrane protein</topology>
    </subcellularLocation>
</comment>
<keyword evidence="6 8" id="KW-0472">Membrane</keyword>
<dbReference type="InterPro" id="IPR007829">
    <property type="entry name" value="TM2"/>
</dbReference>
<evidence type="ECO:0000313" key="10">
    <source>
        <dbReference type="EMBL" id="KAJ8872253.1"/>
    </source>
</evidence>
<evidence type="ECO:0000256" key="5">
    <source>
        <dbReference type="ARBA" id="ARBA00022989"/>
    </source>
</evidence>
<feature type="transmembrane region" description="Helical" evidence="8">
    <location>
        <begin position="102"/>
        <end position="124"/>
    </location>
</feature>
<dbReference type="EMBL" id="JARBHB010000011">
    <property type="protein sequence ID" value="KAJ8872253.1"/>
    <property type="molecule type" value="Genomic_DNA"/>
</dbReference>
<comment type="similarity">
    <text evidence="2">Belongs to the TM2 family.</text>
</comment>
<reference evidence="10 11" key="1">
    <citation type="submission" date="2023-02" db="EMBL/GenBank/DDBJ databases">
        <title>LHISI_Scaffold_Assembly.</title>
        <authorList>
            <person name="Stuart O.P."/>
            <person name="Cleave R."/>
            <person name="Magrath M.J.L."/>
            <person name="Mikheyev A.S."/>
        </authorList>
    </citation>
    <scope>NUCLEOTIDE SEQUENCE [LARGE SCALE GENOMIC DNA]</scope>
    <source>
        <strain evidence="10">Daus_M_001</strain>
        <tissue evidence="10">Leg muscle</tissue>
    </source>
</reference>
<name>A0ABQ9GJP5_9NEOP</name>
<sequence>GPKEFTRTVRCQYCYQSEKWEHKCVLSPNCKSADSPRKYYLTNCTVRSAVVCLGNRVFQKKLLCNWTSGYHWRTVLILSIVLGGFGVDRFYLGYWQEGLGKFFSFGGLGVWTLIDVILISLHYLGPADGSLYI</sequence>
<proteinExistence type="inferred from homology"/>
<evidence type="ECO:0000256" key="2">
    <source>
        <dbReference type="ARBA" id="ARBA00008284"/>
    </source>
</evidence>
<feature type="domain" description="TM2" evidence="9">
    <location>
        <begin position="71"/>
        <end position="117"/>
    </location>
</feature>
<dbReference type="PANTHER" id="PTHR21016">
    <property type="entry name" value="BETA-AMYLOID BINDING PROTEIN-RELATED"/>
    <property type="match status" value="1"/>
</dbReference>
<feature type="transmembrane region" description="Helical" evidence="8">
    <location>
        <begin position="70"/>
        <end position="90"/>
    </location>
</feature>
<evidence type="ECO:0000256" key="6">
    <source>
        <dbReference type="ARBA" id="ARBA00023136"/>
    </source>
</evidence>
<evidence type="ECO:0000256" key="3">
    <source>
        <dbReference type="ARBA" id="ARBA00022692"/>
    </source>
</evidence>
<comment type="caution">
    <text evidence="10">The sequence shown here is derived from an EMBL/GenBank/DDBJ whole genome shotgun (WGS) entry which is preliminary data.</text>
</comment>
<keyword evidence="11" id="KW-1185">Reference proteome</keyword>
<evidence type="ECO:0000256" key="4">
    <source>
        <dbReference type="ARBA" id="ARBA00022729"/>
    </source>
</evidence>
<keyword evidence="3 8" id="KW-0812">Transmembrane</keyword>
<accession>A0ABQ9GJP5</accession>
<evidence type="ECO:0000256" key="7">
    <source>
        <dbReference type="ARBA" id="ARBA00023180"/>
    </source>
</evidence>
<evidence type="ECO:0000256" key="1">
    <source>
        <dbReference type="ARBA" id="ARBA00004141"/>
    </source>
</evidence>
<keyword evidence="7" id="KW-0325">Glycoprotein</keyword>
<feature type="non-terminal residue" evidence="10">
    <location>
        <position position="1"/>
    </location>
</feature>
<dbReference type="InterPro" id="IPR050932">
    <property type="entry name" value="TM2D1-3-like"/>
</dbReference>
<gene>
    <name evidence="10" type="ORF">PR048_025855</name>
</gene>
<protein>
    <recommendedName>
        <fullName evidence="9">TM2 domain-containing protein</fullName>
    </recommendedName>
</protein>
<evidence type="ECO:0000256" key="8">
    <source>
        <dbReference type="SAM" id="Phobius"/>
    </source>
</evidence>
<evidence type="ECO:0000313" key="11">
    <source>
        <dbReference type="Proteomes" id="UP001159363"/>
    </source>
</evidence>
<organism evidence="10 11">
    <name type="scientific">Dryococelus australis</name>
    <dbReference type="NCBI Taxonomy" id="614101"/>
    <lineage>
        <taxon>Eukaryota</taxon>
        <taxon>Metazoa</taxon>
        <taxon>Ecdysozoa</taxon>
        <taxon>Arthropoda</taxon>
        <taxon>Hexapoda</taxon>
        <taxon>Insecta</taxon>
        <taxon>Pterygota</taxon>
        <taxon>Neoptera</taxon>
        <taxon>Polyneoptera</taxon>
        <taxon>Phasmatodea</taxon>
        <taxon>Verophasmatodea</taxon>
        <taxon>Anareolatae</taxon>
        <taxon>Phasmatidae</taxon>
        <taxon>Eurycanthinae</taxon>
        <taxon>Dryococelus</taxon>
    </lineage>
</organism>
<keyword evidence="4" id="KW-0732">Signal</keyword>
<evidence type="ECO:0000259" key="9">
    <source>
        <dbReference type="Pfam" id="PF05154"/>
    </source>
</evidence>
<dbReference type="Proteomes" id="UP001159363">
    <property type="component" value="Chromosome 10"/>
</dbReference>
<dbReference type="PANTHER" id="PTHR21016:SF7">
    <property type="entry name" value="TM2 DOMAIN-CONTAINING PROTEIN 3"/>
    <property type="match status" value="1"/>
</dbReference>
<dbReference type="Pfam" id="PF05154">
    <property type="entry name" value="TM2"/>
    <property type="match status" value="1"/>
</dbReference>
<keyword evidence="5 8" id="KW-1133">Transmembrane helix</keyword>